<dbReference type="EMBL" id="ML769567">
    <property type="protein sequence ID" value="KAE9393642.1"/>
    <property type="molecule type" value="Genomic_DNA"/>
</dbReference>
<name>A0A6A4H615_9AGAR</name>
<dbReference type="PANTHER" id="PTHR22893">
    <property type="entry name" value="NADH OXIDOREDUCTASE-RELATED"/>
    <property type="match status" value="1"/>
</dbReference>
<dbReference type="InterPro" id="IPR045247">
    <property type="entry name" value="Oye-like"/>
</dbReference>
<dbReference type="InterPro" id="IPR013785">
    <property type="entry name" value="Aldolase_TIM"/>
</dbReference>
<dbReference type="SUPFAM" id="SSF51395">
    <property type="entry name" value="FMN-linked oxidoreductases"/>
    <property type="match status" value="1"/>
</dbReference>
<dbReference type="Proteomes" id="UP000799118">
    <property type="component" value="Unassembled WGS sequence"/>
</dbReference>
<dbReference type="Gene3D" id="3.20.20.70">
    <property type="entry name" value="Aldolase class I"/>
    <property type="match status" value="1"/>
</dbReference>
<dbReference type="GO" id="GO:0010181">
    <property type="term" value="F:FMN binding"/>
    <property type="evidence" value="ECO:0007669"/>
    <property type="project" value="InterPro"/>
</dbReference>
<sequence length="393" mass="43220">MVATPVTNLSSSALFQPAQVGNMFLRNRVVMAPLTRFRATAAHIPHHIVAEHYAQRASIPGTLLISEATLIKYEAGGFAHIPGIWNDEQVARWKEVTDGVHAKGSFIFLQIWALGRTAVPGRPAAPGESSTGYEPGFPHDHVSASDIPMSPSDPSKPRPLTIHEIQEYIGWYATAAKLAVERAGFDGVEIHGANGYLVDQFLQDVSNTRTDDYGGSIENRTRFALEVVAAVAKAIGPSKTAIRISPWNTYNGMGMEDPKPTFRHLVQEIKNAHPTLSYIHVIEPYASGSFGNAGLQRYSPTEGKNDFLREIWTQEGNARWFMSAGGHTREVAIGKANKTGDLIAFGRPFIANPDLPYRLEHDLPLNEPDRNTFYLPNSSAPEGYTDYPFAQKL</sequence>
<dbReference type="PANTHER" id="PTHR22893:SF91">
    <property type="entry name" value="NADPH DEHYDROGENASE 2-RELATED"/>
    <property type="match status" value="1"/>
</dbReference>
<keyword evidence="4" id="KW-1185">Reference proteome</keyword>
<protein>
    <submittedName>
        <fullName evidence="3">FMN-linked oxidoreductase</fullName>
    </submittedName>
</protein>
<dbReference type="CDD" id="cd02933">
    <property type="entry name" value="OYE_like_FMN"/>
    <property type="match status" value="1"/>
</dbReference>
<dbReference type="InterPro" id="IPR001155">
    <property type="entry name" value="OxRdtase_FMN_N"/>
</dbReference>
<dbReference type="Pfam" id="PF00724">
    <property type="entry name" value="Oxidored_FMN"/>
    <property type="match status" value="1"/>
</dbReference>
<dbReference type="AlphaFoldDB" id="A0A6A4H615"/>
<dbReference type="OrthoDB" id="276546at2759"/>
<organism evidence="3 4">
    <name type="scientific">Gymnopus androsaceus JB14</name>
    <dbReference type="NCBI Taxonomy" id="1447944"/>
    <lineage>
        <taxon>Eukaryota</taxon>
        <taxon>Fungi</taxon>
        <taxon>Dikarya</taxon>
        <taxon>Basidiomycota</taxon>
        <taxon>Agaricomycotina</taxon>
        <taxon>Agaricomycetes</taxon>
        <taxon>Agaricomycetidae</taxon>
        <taxon>Agaricales</taxon>
        <taxon>Marasmiineae</taxon>
        <taxon>Omphalotaceae</taxon>
        <taxon>Gymnopus</taxon>
    </lineage>
</organism>
<dbReference type="GO" id="GO:0016491">
    <property type="term" value="F:oxidoreductase activity"/>
    <property type="evidence" value="ECO:0007669"/>
    <property type="project" value="InterPro"/>
</dbReference>
<evidence type="ECO:0000256" key="1">
    <source>
        <dbReference type="SAM" id="MobiDB-lite"/>
    </source>
</evidence>
<evidence type="ECO:0000259" key="2">
    <source>
        <dbReference type="Pfam" id="PF00724"/>
    </source>
</evidence>
<proteinExistence type="predicted"/>
<accession>A0A6A4H615</accession>
<feature type="region of interest" description="Disordered" evidence="1">
    <location>
        <begin position="122"/>
        <end position="156"/>
    </location>
</feature>
<gene>
    <name evidence="3" type="ORF">BT96DRAFT_967146</name>
</gene>
<reference evidence="3" key="1">
    <citation type="journal article" date="2019" name="Environ. Microbiol.">
        <title>Fungal ecological strategies reflected in gene transcription - a case study of two litter decomposers.</title>
        <authorList>
            <person name="Barbi F."/>
            <person name="Kohler A."/>
            <person name="Barry K."/>
            <person name="Baskaran P."/>
            <person name="Daum C."/>
            <person name="Fauchery L."/>
            <person name="Ihrmark K."/>
            <person name="Kuo A."/>
            <person name="LaButti K."/>
            <person name="Lipzen A."/>
            <person name="Morin E."/>
            <person name="Grigoriev I.V."/>
            <person name="Henrissat B."/>
            <person name="Lindahl B."/>
            <person name="Martin F."/>
        </authorList>
    </citation>
    <scope>NUCLEOTIDE SEQUENCE</scope>
    <source>
        <strain evidence="3">JB14</strain>
    </source>
</reference>
<evidence type="ECO:0000313" key="3">
    <source>
        <dbReference type="EMBL" id="KAE9393642.1"/>
    </source>
</evidence>
<feature type="domain" description="NADH:flavin oxidoreductase/NADH oxidase N-terminal" evidence="2">
    <location>
        <begin position="14"/>
        <end position="366"/>
    </location>
</feature>
<evidence type="ECO:0000313" key="4">
    <source>
        <dbReference type="Proteomes" id="UP000799118"/>
    </source>
</evidence>